<evidence type="ECO:0000256" key="5">
    <source>
        <dbReference type="ARBA" id="ARBA00022837"/>
    </source>
</evidence>
<dbReference type="InterPro" id="IPR011071">
    <property type="entry name" value="Lyase_8-like_C"/>
</dbReference>
<evidence type="ECO:0000256" key="6">
    <source>
        <dbReference type="ARBA" id="ARBA00023239"/>
    </source>
</evidence>
<organism evidence="10 11">
    <name type="scientific">Cyclobacterium amurskyense</name>
    <dbReference type="NCBI Taxonomy" id="320787"/>
    <lineage>
        <taxon>Bacteria</taxon>
        <taxon>Pseudomonadati</taxon>
        <taxon>Bacteroidota</taxon>
        <taxon>Cytophagia</taxon>
        <taxon>Cytophagales</taxon>
        <taxon>Cyclobacteriaceae</taxon>
        <taxon>Cyclobacterium</taxon>
    </lineage>
</organism>
<evidence type="ECO:0000313" key="10">
    <source>
        <dbReference type="EMBL" id="AKP53504.1"/>
    </source>
</evidence>
<evidence type="ECO:0000313" key="11">
    <source>
        <dbReference type="Proteomes" id="UP000036520"/>
    </source>
</evidence>
<dbReference type="SUPFAM" id="SSF74650">
    <property type="entry name" value="Galactose mutarotase-like"/>
    <property type="match status" value="1"/>
</dbReference>
<accession>A0A0H4PH60</accession>
<dbReference type="KEGG" id="camu:CA2015_4151"/>
<evidence type="ECO:0000256" key="4">
    <source>
        <dbReference type="ARBA" id="ARBA00022729"/>
    </source>
</evidence>
<dbReference type="PANTHER" id="PTHR38481:SF1">
    <property type="entry name" value="HYALURONATE LYASE"/>
    <property type="match status" value="1"/>
</dbReference>
<dbReference type="EMBL" id="CP012040">
    <property type="protein sequence ID" value="AKP53504.1"/>
    <property type="molecule type" value="Genomic_DNA"/>
</dbReference>
<dbReference type="InterPro" id="IPR014718">
    <property type="entry name" value="GH-type_carb-bd"/>
</dbReference>
<protein>
    <submittedName>
        <fullName evidence="10">Chondroitin AC lyase</fullName>
    </submittedName>
</protein>
<dbReference type="InterPro" id="IPR012970">
    <property type="entry name" value="Lyase_8_alpha_N"/>
</dbReference>
<dbReference type="InterPro" id="IPR008929">
    <property type="entry name" value="Chondroitin_lyas"/>
</dbReference>
<feature type="domain" description="Polysaccharide lyase family 8 C-terminal" evidence="8">
    <location>
        <begin position="612"/>
        <end position="681"/>
    </location>
</feature>
<feature type="domain" description="Polysaccharide lyase family 8 central" evidence="7">
    <location>
        <begin position="345"/>
        <end position="597"/>
    </location>
</feature>
<evidence type="ECO:0000256" key="3">
    <source>
        <dbReference type="ARBA" id="ARBA00011245"/>
    </source>
</evidence>
<gene>
    <name evidence="10" type="ORF">CA2015_4151</name>
</gene>
<dbReference type="Pfam" id="PF02278">
    <property type="entry name" value="Lyase_8"/>
    <property type="match status" value="1"/>
</dbReference>
<dbReference type="InterPro" id="IPR004103">
    <property type="entry name" value="Lyase_8_C"/>
</dbReference>
<dbReference type="GO" id="GO:0005975">
    <property type="term" value="P:carbohydrate metabolic process"/>
    <property type="evidence" value="ECO:0007669"/>
    <property type="project" value="InterPro"/>
</dbReference>
<evidence type="ECO:0000259" key="7">
    <source>
        <dbReference type="Pfam" id="PF02278"/>
    </source>
</evidence>
<keyword evidence="4" id="KW-0732">Signal</keyword>
<evidence type="ECO:0000259" key="8">
    <source>
        <dbReference type="Pfam" id="PF02884"/>
    </source>
</evidence>
<dbReference type="SUPFAM" id="SSF49863">
    <property type="entry name" value="Hyaluronate lyase-like, C-terminal domain"/>
    <property type="match status" value="1"/>
</dbReference>
<comment type="cofactor">
    <cofactor evidence="1">
        <name>Ca(2+)</name>
        <dbReference type="ChEBI" id="CHEBI:29108"/>
    </cofactor>
</comment>
<dbReference type="Pfam" id="PF02884">
    <property type="entry name" value="Lyase_8_C"/>
    <property type="match status" value="1"/>
</dbReference>
<proteinExistence type="inferred from homology"/>
<dbReference type="GO" id="GO:0005576">
    <property type="term" value="C:extracellular region"/>
    <property type="evidence" value="ECO:0007669"/>
    <property type="project" value="InterPro"/>
</dbReference>
<dbReference type="Gene3D" id="1.50.10.100">
    <property type="entry name" value="Chondroitin AC/alginate lyase"/>
    <property type="match status" value="1"/>
</dbReference>
<dbReference type="InterPro" id="IPR011013">
    <property type="entry name" value="Gal_mutarotase_sf_dom"/>
</dbReference>
<dbReference type="RefSeq" id="WP_048643602.1">
    <property type="nucleotide sequence ID" value="NZ_CP012040.1"/>
</dbReference>
<reference evidence="10 11" key="1">
    <citation type="submission" date="2015-07" db="EMBL/GenBank/DDBJ databases">
        <authorList>
            <person name="Kim K.M."/>
        </authorList>
    </citation>
    <scope>NUCLEOTIDE SEQUENCE [LARGE SCALE GENOMIC DNA]</scope>
    <source>
        <strain evidence="10 11">KCTC 12363</strain>
    </source>
</reference>
<dbReference type="Gene3D" id="2.60.220.10">
    <property type="entry name" value="Polysaccharide lyase family 8-like, C-terminal"/>
    <property type="match status" value="1"/>
</dbReference>
<comment type="subunit">
    <text evidence="3">Monomer.</text>
</comment>
<dbReference type="InterPro" id="IPR003159">
    <property type="entry name" value="Lyase_8_central_dom"/>
</dbReference>
<feature type="domain" description="Polysaccharide lyase 8 N-terminal alpha-helical" evidence="9">
    <location>
        <begin position="51"/>
        <end position="301"/>
    </location>
</feature>
<dbReference type="GO" id="GO:0030246">
    <property type="term" value="F:carbohydrate binding"/>
    <property type="evidence" value="ECO:0007669"/>
    <property type="project" value="InterPro"/>
</dbReference>
<dbReference type="Gene3D" id="2.70.98.10">
    <property type="match status" value="1"/>
</dbReference>
<dbReference type="InterPro" id="IPR038970">
    <property type="entry name" value="Lyase_8"/>
</dbReference>
<dbReference type="PANTHER" id="PTHR38481">
    <property type="entry name" value="HYALURONATE LYASE"/>
    <property type="match status" value="1"/>
</dbReference>
<keyword evidence="6 10" id="KW-0456">Lyase</keyword>
<keyword evidence="5" id="KW-0106">Calcium</keyword>
<dbReference type="Proteomes" id="UP000036520">
    <property type="component" value="Chromosome"/>
</dbReference>
<evidence type="ECO:0000256" key="1">
    <source>
        <dbReference type="ARBA" id="ARBA00001913"/>
    </source>
</evidence>
<dbReference type="OrthoDB" id="6394136at2"/>
<dbReference type="GO" id="GO:0016837">
    <property type="term" value="F:carbon-oxygen lyase activity, acting on polysaccharides"/>
    <property type="evidence" value="ECO:0007669"/>
    <property type="project" value="UniProtKB-ARBA"/>
</dbReference>
<evidence type="ECO:0000256" key="2">
    <source>
        <dbReference type="ARBA" id="ARBA00006699"/>
    </source>
</evidence>
<evidence type="ECO:0000259" key="9">
    <source>
        <dbReference type="Pfam" id="PF08124"/>
    </source>
</evidence>
<comment type="similarity">
    <text evidence="2">Belongs to the polysaccharide lyase 8 family.</text>
</comment>
<dbReference type="AlphaFoldDB" id="A0A0H4PH60"/>
<dbReference type="Pfam" id="PF08124">
    <property type="entry name" value="Lyase_8_N"/>
    <property type="match status" value="1"/>
</dbReference>
<dbReference type="SUPFAM" id="SSF48230">
    <property type="entry name" value="Chondroitin AC/alginate lyase"/>
    <property type="match status" value="1"/>
</dbReference>
<dbReference type="PATRIC" id="fig|320787.5.peg.4549"/>
<dbReference type="STRING" id="320787.CA2015_4151"/>
<sequence length="727" mass="82416">MTIDNLPKKPILILLLTLGTFLSSSLLAQVNEIALIRERVVQQLKSGKVESNEIGSILNKVKADGSFKNIKYDDLSRTAGFPQRRHLLRLVTLAKAYHSEGSTYYHNRQLLEKITLATKYWMDNDFIGDNWHNNQITTPENLVNLMLLMGDVLPKELVEKSQPMIGRANMNASGARPSGDRIVIAGILAKNLLFNDDKAGFDEVIKIIANEIKFNNGSRGMQQDYSFHHREDRVNNTTSYGYGKYANAFGEWSDYVSGTSYAFEVDKINQLVDYYLDGVYKQLVYGIYEDISVKNRSIATGATFIPKGTLEIERLLRSTDYRKKELEEIIRLRKGEASPSLSFAKFFWQTEHFVVQRPNYYTTVRMFSSRNKNMEKPYNGPGITTHHRADGTNYLMLKGNEYHDIWPVYDWQKISGTTIMQKPNLLGGDVIQKAGKMDFVGAVEDGQKGAVGFDFISPHDGTKAKKSWFFFDQSYVCLGTDIQGSRKLPIATTVDQVIMRSPVSTLKSGKTAKILPEGSHKIDQLKYLYHGNIGYIFPNEETVHVSNKTETGRWSDITDQKNASTKVVSKEVLKVWFEHGVKPKNGSYAYMVFPSISENELKTIYEAGTPYEILSNTKDLQAVKNKDENVVQAVFYQSGNLSLEKKLDLQMENAGIIMLKLKRGKVESFSISDPTRKLTELKFTLEGLYSLKDPDIKVIKNRKTKTSQFIVQMPKGVFSGKSLNFKL</sequence>
<name>A0A0H4PH60_9BACT</name>
<keyword evidence="11" id="KW-1185">Reference proteome</keyword>